<keyword evidence="2" id="KW-1185">Reference proteome</keyword>
<evidence type="ECO:0000313" key="2">
    <source>
        <dbReference type="Proteomes" id="UP001157502"/>
    </source>
</evidence>
<comment type="caution">
    <text evidence="1">The sequence shown here is derived from an EMBL/GenBank/DDBJ whole genome shotgun (WGS) entry which is preliminary data.</text>
</comment>
<dbReference type="Proteomes" id="UP001157502">
    <property type="component" value="Chromosome 34"/>
</dbReference>
<name>A0ACC2F4Q5_DALPE</name>
<reference evidence="1" key="1">
    <citation type="submission" date="2021-05" db="EMBL/GenBank/DDBJ databases">
        <authorList>
            <person name="Pan Q."/>
            <person name="Jouanno E."/>
            <person name="Zahm M."/>
            <person name="Klopp C."/>
            <person name="Cabau C."/>
            <person name="Louis A."/>
            <person name="Berthelot C."/>
            <person name="Parey E."/>
            <person name="Roest Crollius H."/>
            <person name="Montfort J."/>
            <person name="Robinson-Rechavi M."/>
            <person name="Bouchez O."/>
            <person name="Lampietro C."/>
            <person name="Lopez Roques C."/>
            <person name="Donnadieu C."/>
            <person name="Postlethwait J."/>
            <person name="Bobe J."/>
            <person name="Dillon D."/>
            <person name="Chandos A."/>
            <person name="von Hippel F."/>
            <person name="Guiguen Y."/>
        </authorList>
    </citation>
    <scope>NUCLEOTIDE SEQUENCE</scope>
    <source>
        <strain evidence="1">YG-Jan2019</strain>
    </source>
</reference>
<protein>
    <submittedName>
        <fullName evidence="1">Uncharacterized protein</fullName>
    </submittedName>
</protein>
<accession>A0ACC2F4Q5</accession>
<evidence type="ECO:0000313" key="1">
    <source>
        <dbReference type="EMBL" id="KAJ7986304.1"/>
    </source>
</evidence>
<sequence length="126" mass="13613">MSRWFSQNRTPSRVLDHTGFFCSGLQTRGPSPSQPSNCCAGLGLWLMFTIWLCRRVQGLGRAQPSPDSTRVPRIHESASTQPPHSSLRGGPWSGEKGAGKSPGTLGCRAQGRGRNSCLRVVLHLSG</sequence>
<proteinExistence type="predicted"/>
<dbReference type="EMBL" id="CM055761">
    <property type="protein sequence ID" value="KAJ7986304.1"/>
    <property type="molecule type" value="Genomic_DNA"/>
</dbReference>
<gene>
    <name evidence="1" type="ORF">DPEC_G00338540</name>
</gene>
<organism evidence="1 2">
    <name type="scientific">Dallia pectoralis</name>
    <name type="common">Alaska blackfish</name>
    <dbReference type="NCBI Taxonomy" id="75939"/>
    <lineage>
        <taxon>Eukaryota</taxon>
        <taxon>Metazoa</taxon>
        <taxon>Chordata</taxon>
        <taxon>Craniata</taxon>
        <taxon>Vertebrata</taxon>
        <taxon>Euteleostomi</taxon>
        <taxon>Actinopterygii</taxon>
        <taxon>Neopterygii</taxon>
        <taxon>Teleostei</taxon>
        <taxon>Protacanthopterygii</taxon>
        <taxon>Esociformes</taxon>
        <taxon>Umbridae</taxon>
        <taxon>Dallia</taxon>
    </lineage>
</organism>